<keyword evidence="4" id="KW-1185">Reference proteome</keyword>
<dbReference type="InterPro" id="IPR035940">
    <property type="entry name" value="CAP_sf"/>
</dbReference>
<dbReference type="PANTHER" id="PTHR10334">
    <property type="entry name" value="CYSTEINE-RICH SECRETORY PROTEIN-RELATED"/>
    <property type="match status" value="1"/>
</dbReference>
<evidence type="ECO:0000259" key="2">
    <source>
        <dbReference type="SMART" id="SM00198"/>
    </source>
</evidence>
<dbReference type="EMBL" id="KN736454">
    <property type="protein sequence ID" value="KIH55968.1"/>
    <property type="molecule type" value="Genomic_DNA"/>
</dbReference>
<accession>A0A0C2CHW1</accession>
<proteinExistence type="predicted"/>
<dbReference type="AlphaFoldDB" id="A0A0C2CHW1"/>
<feature type="compositionally biased region" description="Basic and acidic residues" evidence="1">
    <location>
        <begin position="1"/>
        <end position="14"/>
    </location>
</feature>
<protein>
    <submittedName>
        <fullName evidence="3">SCP-like protein</fullName>
    </submittedName>
</protein>
<dbReference type="SUPFAM" id="SSF55797">
    <property type="entry name" value="PR-1-like"/>
    <property type="match status" value="1"/>
</dbReference>
<sequence>MTDEVRQKSLDMHNKYRSKVAKGEAKDAVSGYAPKAKKMRKMGQEDSRAILRLCIERLHQILITIYDCGLETSAMQNAKSCNYAHTNTEEFGENIWMISTNQTDKVNIAEQASQCWFSELEKYGVGEENMLTWKLWDRPNTQIGHYTQVGILIHKLLNNNDSLVIQARSDRALHSDQNIRP</sequence>
<name>A0A0C2CHW1_9BILA</name>
<feature type="domain" description="SCP" evidence="2">
    <location>
        <begin position="4"/>
        <end position="169"/>
    </location>
</feature>
<evidence type="ECO:0000313" key="3">
    <source>
        <dbReference type="EMBL" id="KIH55968.1"/>
    </source>
</evidence>
<evidence type="ECO:0000256" key="1">
    <source>
        <dbReference type="SAM" id="MobiDB-lite"/>
    </source>
</evidence>
<dbReference type="Gene3D" id="3.40.33.10">
    <property type="entry name" value="CAP"/>
    <property type="match status" value="1"/>
</dbReference>
<feature type="region of interest" description="Disordered" evidence="1">
    <location>
        <begin position="1"/>
        <end position="22"/>
    </location>
</feature>
<reference evidence="3 4" key="1">
    <citation type="submission" date="2013-12" db="EMBL/GenBank/DDBJ databases">
        <title>Draft genome of the parsitic nematode Ancylostoma duodenale.</title>
        <authorList>
            <person name="Mitreva M."/>
        </authorList>
    </citation>
    <scope>NUCLEOTIDE SEQUENCE [LARGE SCALE GENOMIC DNA]</scope>
    <source>
        <strain evidence="3 4">Zhejiang</strain>
    </source>
</reference>
<gene>
    <name evidence="3" type="ORF">ANCDUO_13860</name>
</gene>
<dbReference type="CDD" id="cd05380">
    <property type="entry name" value="CAP_euk"/>
    <property type="match status" value="1"/>
</dbReference>
<dbReference type="Proteomes" id="UP000054047">
    <property type="component" value="Unassembled WGS sequence"/>
</dbReference>
<dbReference type="SMART" id="SM00198">
    <property type="entry name" value="SCP"/>
    <property type="match status" value="1"/>
</dbReference>
<dbReference type="Pfam" id="PF00188">
    <property type="entry name" value="CAP"/>
    <property type="match status" value="1"/>
</dbReference>
<organism evidence="3 4">
    <name type="scientific">Ancylostoma duodenale</name>
    <dbReference type="NCBI Taxonomy" id="51022"/>
    <lineage>
        <taxon>Eukaryota</taxon>
        <taxon>Metazoa</taxon>
        <taxon>Ecdysozoa</taxon>
        <taxon>Nematoda</taxon>
        <taxon>Chromadorea</taxon>
        <taxon>Rhabditida</taxon>
        <taxon>Rhabditina</taxon>
        <taxon>Rhabditomorpha</taxon>
        <taxon>Strongyloidea</taxon>
        <taxon>Ancylostomatidae</taxon>
        <taxon>Ancylostomatinae</taxon>
        <taxon>Ancylostoma</taxon>
    </lineage>
</organism>
<dbReference type="OrthoDB" id="5853705at2759"/>
<dbReference type="InterPro" id="IPR001283">
    <property type="entry name" value="CRISP-related"/>
</dbReference>
<dbReference type="InterPro" id="IPR014044">
    <property type="entry name" value="CAP_dom"/>
</dbReference>
<evidence type="ECO:0000313" key="4">
    <source>
        <dbReference type="Proteomes" id="UP000054047"/>
    </source>
</evidence>